<protein>
    <recommendedName>
        <fullName evidence="7">ABC3 transporter permease C-terminal domain-containing protein</fullName>
    </recommendedName>
</protein>
<keyword evidence="3 6" id="KW-0812">Transmembrane</keyword>
<dbReference type="KEGG" id="lalw:BTM29_06750"/>
<feature type="transmembrane region" description="Helical" evidence="6">
    <location>
        <begin position="491"/>
        <end position="520"/>
    </location>
</feature>
<dbReference type="Pfam" id="PF02687">
    <property type="entry name" value="FtsX"/>
    <property type="match status" value="1"/>
</dbReference>
<gene>
    <name evidence="8" type="ORF">BTM29_06750</name>
</gene>
<reference evidence="9" key="1">
    <citation type="submission" date="2016-12" db="EMBL/GenBank/DDBJ databases">
        <authorList>
            <person name="Jung M.Y."/>
            <person name="Lee S.H."/>
        </authorList>
    </citation>
    <scope>NUCLEOTIDE SEQUENCE [LARGE SCALE GENOMIC DNA]</scope>
    <source>
        <strain evidence="9">WiKim39</strain>
    </source>
</reference>
<evidence type="ECO:0000256" key="1">
    <source>
        <dbReference type="ARBA" id="ARBA00004651"/>
    </source>
</evidence>
<evidence type="ECO:0000313" key="8">
    <source>
        <dbReference type="EMBL" id="APX72275.1"/>
    </source>
</evidence>
<dbReference type="EMBL" id="CP019323">
    <property type="protein sequence ID" value="APX72275.1"/>
    <property type="molecule type" value="Genomic_DNA"/>
</dbReference>
<feature type="transmembrane region" description="Helical" evidence="6">
    <location>
        <begin position="6"/>
        <end position="28"/>
    </location>
</feature>
<accession>A0A1P8Q357</accession>
<feature type="domain" description="ABC3 transporter permease C-terminal" evidence="7">
    <location>
        <begin position="7"/>
        <end position="126"/>
    </location>
</feature>
<feature type="transmembrane region" description="Helical" evidence="6">
    <location>
        <begin position="237"/>
        <end position="259"/>
    </location>
</feature>
<feature type="transmembrane region" description="Helical" evidence="6">
    <location>
        <begin position="551"/>
        <end position="571"/>
    </location>
</feature>
<proteinExistence type="predicted"/>
<evidence type="ECO:0000256" key="5">
    <source>
        <dbReference type="ARBA" id="ARBA00023136"/>
    </source>
</evidence>
<evidence type="ECO:0000256" key="2">
    <source>
        <dbReference type="ARBA" id="ARBA00022475"/>
    </source>
</evidence>
<evidence type="ECO:0000256" key="4">
    <source>
        <dbReference type="ARBA" id="ARBA00022989"/>
    </source>
</evidence>
<dbReference type="InterPro" id="IPR052536">
    <property type="entry name" value="ABC-4_Integral_Memb_Prot"/>
</dbReference>
<dbReference type="STRING" id="1847728.BTM29_06750"/>
<keyword evidence="9" id="KW-1185">Reference proteome</keyword>
<dbReference type="AlphaFoldDB" id="A0A1P8Q357"/>
<dbReference type="Proteomes" id="UP000187499">
    <property type="component" value="Chromosome"/>
</dbReference>
<feature type="transmembrane region" description="Helical" evidence="6">
    <location>
        <begin position="184"/>
        <end position="208"/>
    </location>
</feature>
<dbReference type="InterPro" id="IPR003838">
    <property type="entry name" value="ABC3_permease_C"/>
</dbReference>
<evidence type="ECO:0000259" key="7">
    <source>
        <dbReference type="Pfam" id="PF02687"/>
    </source>
</evidence>
<organism evidence="8 9">
    <name type="scientific">Companilactobacillus allii</name>
    <dbReference type="NCBI Taxonomy" id="1847728"/>
    <lineage>
        <taxon>Bacteria</taxon>
        <taxon>Bacillati</taxon>
        <taxon>Bacillota</taxon>
        <taxon>Bacilli</taxon>
        <taxon>Lactobacillales</taxon>
        <taxon>Lactobacillaceae</taxon>
        <taxon>Companilactobacillus</taxon>
    </lineage>
</organism>
<feature type="transmembrane region" description="Helical" evidence="6">
    <location>
        <begin position="94"/>
        <end position="118"/>
    </location>
</feature>
<keyword evidence="4 6" id="KW-1133">Transmembrane helix</keyword>
<name>A0A1P8Q357_9LACO</name>
<feature type="transmembrane region" description="Helical" evidence="6">
    <location>
        <begin position="583"/>
        <end position="604"/>
    </location>
</feature>
<evidence type="ECO:0000256" key="6">
    <source>
        <dbReference type="SAM" id="Phobius"/>
    </source>
</evidence>
<feature type="transmembrane region" description="Helical" evidence="6">
    <location>
        <begin position="48"/>
        <end position="74"/>
    </location>
</feature>
<keyword evidence="5 6" id="KW-0472">Membrane</keyword>
<dbReference type="PANTHER" id="PTHR46795">
    <property type="entry name" value="ABC TRANSPORTER PERMEASE-RELATED-RELATED"/>
    <property type="match status" value="1"/>
</dbReference>
<evidence type="ECO:0000256" key="3">
    <source>
        <dbReference type="ARBA" id="ARBA00022692"/>
    </source>
</evidence>
<dbReference type="PANTHER" id="PTHR46795:SF3">
    <property type="entry name" value="ABC TRANSPORTER PERMEASE"/>
    <property type="match status" value="1"/>
</dbReference>
<sequence length="614" mass="70394">MMPIVFTLSIVFAASAFVYMAYVGGFFIKQQRYEFLTFEKLGMSKATIVVLGFMQTFVIQVFAWVLGIIEAFIFQKFFGMLLLYLMRVKISFTSYLNLDSLLSLLRIAVTSIFVFSIINAIRTYSIVKKNKPNIKKINIWLRIPTGTFGILLFISAVIGTIALFTTVQDTDSGYSNHLIFESMYVAIAYFAGTYLIYFGFLPVLLTVLQKVKRISYSGLNLFSFKYLKSRTMRNTSVLWFVTELSTMALILLTTCYFGYKLIYENYHTEYPFALTANKNTVEDVKNTIDDSKTEISHQYHSRIKITLVSTLDTTRRVLVQRPASFMSYSEYMNLPKKIRKQNPELGPKQFMRIGFGNDETFGFSDRKVEWNVKNATKIVTRKNGSSFPYGGGMFPGSLMVTPDSYYNKLSSASTDTLYGWYFKHGDKLTKKQARSLVKYRNAYVISVNAKSDLNNSTFKISRYNPDNYTNDDYIQAGFVRQESAKRHLHQIVGFFIFMVAIFSIALLIALGSVLTLRILLRDDYEWRQLKTLKKIGVSDQEIRGIIRSENALTFVIPIVFAILQSYAAIAIVNNGYDSIVPEFTLICLSYVVLYSLIGIVTYMISWRSVKRRIS</sequence>
<evidence type="ECO:0000313" key="9">
    <source>
        <dbReference type="Proteomes" id="UP000187499"/>
    </source>
</evidence>
<feature type="transmembrane region" description="Helical" evidence="6">
    <location>
        <begin position="139"/>
        <end position="164"/>
    </location>
</feature>
<dbReference type="GO" id="GO:0005886">
    <property type="term" value="C:plasma membrane"/>
    <property type="evidence" value="ECO:0007669"/>
    <property type="project" value="UniProtKB-SubCell"/>
</dbReference>
<comment type="subcellular location">
    <subcellularLocation>
        <location evidence="1">Cell membrane</location>
        <topology evidence="1">Multi-pass membrane protein</topology>
    </subcellularLocation>
</comment>
<keyword evidence="2" id="KW-1003">Cell membrane</keyword>